<dbReference type="Pfam" id="PF01545">
    <property type="entry name" value="Cation_efflux"/>
    <property type="match status" value="1"/>
</dbReference>
<evidence type="ECO:0000256" key="4">
    <source>
        <dbReference type="ARBA" id="ARBA00022692"/>
    </source>
</evidence>
<dbReference type="NCBIfam" id="TIGR01297">
    <property type="entry name" value="CDF"/>
    <property type="match status" value="1"/>
</dbReference>
<comment type="similarity">
    <text evidence="2">Belongs to the cation diffusion facilitator (CDF) transporter (TC 2.A.4) family. SLC30A subfamily.</text>
</comment>
<evidence type="ECO:0000256" key="7">
    <source>
        <dbReference type="ARBA" id="ARBA00023136"/>
    </source>
</evidence>
<evidence type="ECO:0000259" key="9">
    <source>
        <dbReference type="Pfam" id="PF01545"/>
    </source>
</evidence>
<organism evidence="11 12">
    <name type="scientific">Rubrobacter tropicus</name>
    <dbReference type="NCBI Taxonomy" id="2653851"/>
    <lineage>
        <taxon>Bacteria</taxon>
        <taxon>Bacillati</taxon>
        <taxon>Actinomycetota</taxon>
        <taxon>Rubrobacteria</taxon>
        <taxon>Rubrobacterales</taxon>
        <taxon>Rubrobacteraceae</taxon>
        <taxon>Rubrobacter</taxon>
    </lineage>
</organism>
<dbReference type="Pfam" id="PF16916">
    <property type="entry name" value="ZT_dimer"/>
    <property type="match status" value="1"/>
</dbReference>
<evidence type="ECO:0000256" key="8">
    <source>
        <dbReference type="SAM" id="Phobius"/>
    </source>
</evidence>
<dbReference type="InterPro" id="IPR050681">
    <property type="entry name" value="CDF/SLC30A"/>
</dbReference>
<reference evidence="11 12" key="1">
    <citation type="submission" date="2019-10" db="EMBL/GenBank/DDBJ databases">
        <title>Rubrobacter sp nov SCSIO 52090 isolated from a deep-sea sediment in the South China Sea.</title>
        <authorList>
            <person name="Chen R.W."/>
        </authorList>
    </citation>
    <scope>NUCLEOTIDE SEQUENCE [LARGE SCALE GENOMIC DNA]</scope>
    <source>
        <strain evidence="11 12">SCSIO 52909</strain>
    </source>
</reference>
<feature type="transmembrane region" description="Helical" evidence="8">
    <location>
        <begin position="22"/>
        <end position="48"/>
    </location>
</feature>
<dbReference type="Proteomes" id="UP000501452">
    <property type="component" value="Chromosome"/>
</dbReference>
<proteinExistence type="inferred from homology"/>
<keyword evidence="6" id="KW-0406">Ion transport</keyword>
<feature type="domain" description="Cation efflux protein cytoplasmic" evidence="10">
    <location>
        <begin position="218"/>
        <end position="292"/>
    </location>
</feature>
<name>A0A6G8QBL3_9ACTN</name>
<dbReference type="SUPFAM" id="SSF161111">
    <property type="entry name" value="Cation efflux protein transmembrane domain-like"/>
    <property type="match status" value="1"/>
</dbReference>
<dbReference type="InterPro" id="IPR036837">
    <property type="entry name" value="Cation_efflux_CTD_sf"/>
</dbReference>
<dbReference type="InterPro" id="IPR027470">
    <property type="entry name" value="Cation_efflux_CTD"/>
</dbReference>
<keyword evidence="7 8" id="KW-0472">Membrane</keyword>
<accession>A0A6G8QBL3</accession>
<evidence type="ECO:0000256" key="2">
    <source>
        <dbReference type="ARBA" id="ARBA00008873"/>
    </source>
</evidence>
<keyword evidence="5 8" id="KW-1133">Transmembrane helix</keyword>
<evidence type="ECO:0000256" key="3">
    <source>
        <dbReference type="ARBA" id="ARBA00022448"/>
    </source>
</evidence>
<dbReference type="SUPFAM" id="SSF160240">
    <property type="entry name" value="Cation efflux protein cytoplasmic domain-like"/>
    <property type="match status" value="1"/>
</dbReference>
<dbReference type="InterPro" id="IPR058533">
    <property type="entry name" value="Cation_efflux_TM"/>
</dbReference>
<sequence length="310" mass="32788">MGHDHSHAGHAHSHGAGAGKRALTFVFMLTTAFLVLEVAGGFLTGSLALLADAGHMASDAVSLGLALFAVWLAERPATPKRSFGYKRAEILAALANGVTLVAVSVWIFVEAFRRLQDPEPILGGWMMAVAVVGLVVNVAGAFVLSRSGGESLNVEGALRHVLADLLGSVGVIVAAGIILLTGWRYADPLVSAVIGALVLASSWKLLRDSTNILLEATPKGVDAEQVGRRMASTPGVEEVHDLHIWTITSGFPALAAHVLVGRDENCHARRRDLEAVLARDFGIEHTTLQVDHAGDHHASLQALRFPARKD</sequence>
<dbReference type="GO" id="GO:0005385">
    <property type="term" value="F:zinc ion transmembrane transporter activity"/>
    <property type="evidence" value="ECO:0007669"/>
    <property type="project" value="TreeGrafter"/>
</dbReference>
<keyword evidence="4 8" id="KW-0812">Transmembrane</keyword>
<evidence type="ECO:0000256" key="5">
    <source>
        <dbReference type="ARBA" id="ARBA00022989"/>
    </source>
</evidence>
<dbReference type="AlphaFoldDB" id="A0A6G8QBL3"/>
<keyword evidence="3" id="KW-0813">Transport</keyword>
<comment type="subcellular location">
    <subcellularLocation>
        <location evidence="1">Membrane</location>
        <topology evidence="1">Multi-pass membrane protein</topology>
    </subcellularLocation>
</comment>
<protein>
    <submittedName>
        <fullName evidence="11">Cation diffusion facilitator family transporter</fullName>
    </submittedName>
</protein>
<gene>
    <name evidence="11" type="ORF">GBA63_15455</name>
</gene>
<feature type="domain" description="Cation efflux protein transmembrane" evidence="9">
    <location>
        <begin position="25"/>
        <end position="214"/>
    </location>
</feature>
<evidence type="ECO:0000256" key="6">
    <source>
        <dbReference type="ARBA" id="ARBA00023065"/>
    </source>
</evidence>
<feature type="transmembrane region" description="Helical" evidence="8">
    <location>
        <begin position="121"/>
        <end position="144"/>
    </location>
</feature>
<dbReference type="PANTHER" id="PTHR11562">
    <property type="entry name" value="CATION EFFLUX PROTEIN/ ZINC TRANSPORTER"/>
    <property type="match status" value="1"/>
</dbReference>
<dbReference type="GO" id="GO:0005886">
    <property type="term" value="C:plasma membrane"/>
    <property type="evidence" value="ECO:0007669"/>
    <property type="project" value="TreeGrafter"/>
</dbReference>
<dbReference type="InterPro" id="IPR002524">
    <property type="entry name" value="Cation_efflux"/>
</dbReference>
<evidence type="ECO:0000313" key="12">
    <source>
        <dbReference type="Proteomes" id="UP000501452"/>
    </source>
</evidence>
<dbReference type="PANTHER" id="PTHR11562:SF17">
    <property type="entry name" value="RE54080P-RELATED"/>
    <property type="match status" value="1"/>
</dbReference>
<feature type="transmembrane region" description="Helical" evidence="8">
    <location>
        <begin position="90"/>
        <end position="109"/>
    </location>
</feature>
<dbReference type="RefSeq" id="WP_166177532.1">
    <property type="nucleotide sequence ID" value="NZ_CP045119.1"/>
</dbReference>
<dbReference type="KEGG" id="rub:GBA63_15455"/>
<dbReference type="EMBL" id="CP045119">
    <property type="protein sequence ID" value="QIN83880.1"/>
    <property type="molecule type" value="Genomic_DNA"/>
</dbReference>
<evidence type="ECO:0000259" key="10">
    <source>
        <dbReference type="Pfam" id="PF16916"/>
    </source>
</evidence>
<evidence type="ECO:0000313" key="11">
    <source>
        <dbReference type="EMBL" id="QIN83880.1"/>
    </source>
</evidence>
<feature type="transmembrane region" description="Helical" evidence="8">
    <location>
        <begin position="165"/>
        <end position="183"/>
    </location>
</feature>
<evidence type="ECO:0000256" key="1">
    <source>
        <dbReference type="ARBA" id="ARBA00004141"/>
    </source>
</evidence>
<dbReference type="InterPro" id="IPR027469">
    <property type="entry name" value="Cation_efflux_TMD_sf"/>
</dbReference>
<dbReference type="Gene3D" id="1.20.1510.10">
    <property type="entry name" value="Cation efflux protein transmembrane domain"/>
    <property type="match status" value="1"/>
</dbReference>
<keyword evidence="12" id="KW-1185">Reference proteome</keyword>